<evidence type="ECO:0000313" key="4">
    <source>
        <dbReference type="EMBL" id="CAF1466584.1"/>
    </source>
</evidence>
<dbReference type="EMBL" id="CAJNOM010000490">
    <property type="protein sequence ID" value="CAF1466584.1"/>
    <property type="molecule type" value="Genomic_DNA"/>
</dbReference>
<dbReference type="AlphaFoldDB" id="A0A814W8B6"/>
<evidence type="ECO:0000256" key="1">
    <source>
        <dbReference type="SAM" id="Phobius"/>
    </source>
</evidence>
<proteinExistence type="predicted"/>
<accession>A0A814W8B6</accession>
<keyword evidence="2" id="KW-0732">Signal</keyword>
<evidence type="ECO:0000313" key="6">
    <source>
        <dbReference type="Proteomes" id="UP000663877"/>
    </source>
</evidence>
<evidence type="ECO:0000256" key="2">
    <source>
        <dbReference type="SAM" id="SignalP"/>
    </source>
</evidence>
<feature type="transmembrane region" description="Helical" evidence="1">
    <location>
        <begin position="95"/>
        <end position="113"/>
    </location>
</feature>
<organism evidence="3 6">
    <name type="scientific">Adineta steineri</name>
    <dbReference type="NCBI Taxonomy" id="433720"/>
    <lineage>
        <taxon>Eukaryota</taxon>
        <taxon>Metazoa</taxon>
        <taxon>Spiralia</taxon>
        <taxon>Gnathifera</taxon>
        <taxon>Rotifera</taxon>
        <taxon>Eurotatoria</taxon>
        <taxon>Bdelloidea</taxon>
        <taxon>Adinetida</taxon>
        <taxon>Adinetidae</taxon>
        <taxon>Adineta</taxon>
    </lineage>
</organism>
<gene>
    <name evidence="3" type="ORF">BJG266_LOCUS26767</name>
    <name evidence="4" type="ORF">QVE165_LOCUS41288</name>
</gene>
<keyword evidence="5" id="KW-1185">Reference proteome</keyword>
<keyword evidence="1" id="KW-0472">Membrane</keyword>
<evidence type="ECO:0000313" key="5">
    <source>
        <dbReference type="Proteomes" id="UP000663832"/>
    </source>
</evidence>
<feature type="signal peptide" evidence="2">
    <location>
        <begin position="1"/>
        <end position="24"/>
    </location>
</feature>
<name>A0A814W8B6_9BILA</name>
<keyword evidence="1" id="KW-0812">Transmembrane</keyword>
<feature type="chain" id="PRO_5036411018" evidence="2">
    <location>
        <begin position="25"/>
        <end position="114"/>
    </location>
</feature>
<evidence type="ECO:0000313" key="3">
    <source>
        <dbReference type="EMBL" id="CAF1198670.1"/>
    </source>
</evidence>
<dbReference type="Proteomes" id="UP000663877">
    <property type="component" value="Unassembled WGS sequence"/>
</dbReference>
<dbReference type="OrthoDB" id="10073025at2759"/>
<dbReference type="EMBL" id="CAJNOI010000231">
    <property type="protein sequence ID" value="CAF1198670.1"/>
    <property type="molecule type" value="Genomic_DNA"/>
</dbReference>
<comment type="caution">
    <text evidence="3">The sequence shown here is derived from an EMBL/GenBank/DDBJ whole genome shotgun (WGS) entry which is preliminary data.</text>
</comment>
<keyword evidence="1" id="KW-1133">Transmembrane helix</keyword>
<sequence length="114" mass="12581">MPRTMNLIILTIFIVLCYTQLISCDTYCACKCCMGQPCTPTSQGSLFLDACTDLRCTIQCRMEYPRSCPPEGVSGITEGRCTSDPPPGSAIQQKANIALITIFFSIFCIVKLYM</sequence>
<protein>
    <submittedName>
        <fullName evidence="3">Uncharacterized protein</fullName>
    </submittedName>
</protein>
<reference evidence="3" key="1">
    <citation type="submission" date="2021-02" db="EMBL/GenBank/DDBJ databases">
        <authorList>
            <person name="Nowell W R."/>
        </authorList>
    </citation>
    <scope>NUCLEOTIDE SEQUENCE</scope>
</reference>
<dbReference type="Proteomes" id="UP000663832">
    <property type="component" value="Unassembled WGS sequence"/>
</dbReference>